<name>A0A674D8S6_SALTR</name>
<evidence type="ECO:0000256" key="9">
    <source>
        <dbReference type="SAM" id="Phobius"/>
    </source>
</evidence>
<evidence type="ECO:0000256" key="2">
    <source>
        <dbReference type="ARBA" id="ARBA00005364"/>
    </source>
</evidence>
<evidence type="ECO:0000256" key="5">
    <source>
        <dbReference type="ARBA" id="ARBA00022692"/>
    </source>
</evidence>
<keyword evidence="4" id="KW-0106">Calcium</keyword>
<dbReference type="InterPro" id="IPR004481">
    <property type="entry name" value="K/Na/Ca-exchanger"/>
</dbReference>
<dbReference type="InterPro" id="IPR044880">
    <property type="entry name" value="NCX_ion-bd_dom_sf"/>
</dbReference>
<dbReference type="Pfam" id="PF01699">
    <property type="entry name" value="Na_Ca_ex"/>
    <property type="match status" value="1"/>
</dbReference>
<proteinExistence type="inferred from homology"/>
<dbReference type="Proteomes" id="UP000472277">
    <property type="component" value="Chromosome 13"/>
</dbReference>
<keyword evidence="4" id="KW-0813">Transport</keyword>
<keyword evidence="3" id="KW-0050">Antiport</keyword>
<dbReference type="FunFam" id="1.20.1420.30:FF:000037">
    <property type="entry name" value="Predicted protein"/>
    <property type="match status" value="1"/>
</dbReference>
<feature type="transmembrane region" description="Helical" evidence="9">
    <location>
        <begin position="199"/>
        <end position="216"/>
    </location>
</feature>
<evidence type="ECO:0000256" key="3">
    <source>
        <dbReference type="ARBA" id="ARBA00022449"/>
    </source>
</evidence>
<dbReference type="Gene3D" id="1.20.1420.30">
    <property type="entry name" value="NCX, central ion-binding region"/>
    <property type="match status" value="1"/>
</dbReference>
<sequence length="225" mass="24760">MSRGNSGEMMAAVRPKRRRLCVCGVGIVTNTWLVHLDVTASPSPRDVVGDFSWSKRELMPEREEENHTYTPTMPRAAIHKFPADVFSPEQRRKGAALLHVVCAVYMFYALAIVCDVCFVPSLEKISENLQLSEDVARAKFMAAGSSAPELFTSLIGVFITKGDLGVGTIVGSAVFNILFIIGICGIFAGQPISLSWWPLLRDSLYYILSILMLMLIDSLDSNQGL</sequence>
<evidence type="ECO:0000313" key="11">
    <source>
        <dbReference type="Ensembl" id="ENSSTUP00000092412.1"/>
    </source>
</evidence>
<dbReference type="AlphaFoldDB" id="A0A674D8S6"/>
<evidence type="ECO:0000256" key="6">
    <source>
        <dbReference type="ARBA" id="ARBA00022989"/>
    </source>
</evidence>
<dbReference type="InParanoid" id="A0A674D8S6"/>
<dbReference type="InterPro" id="IPR004837">
    <property type="entry name" value="NaCa_Exmemb"/>
</dbReference>
<feature type="transmembrane region" description="Helical" evidence="9">
    <location>
        <begin position="165"/>
        <end position="187"/>
    </location>
</feature>
<dbReference type="GO" id="GO:0006874">
    <property type="term" value="P:intracellular calcium ion homeostasis"/>
    <property type="evidence" value="ECO:0007669"/>
    <property type="project" value="TreeGrafter"/>
</dbReference>
<comment type="catalytic activity">
    <reaction evidence="8">
        <text>Ca(2+)(out) + K(+)(out) + 4 Na(+)(in) = Ca(2+)(in) + K(+)(in) + 4 Na(+)(out)</text>
        <dbReference type="Rhea" id="RHEA:69967"/>
        <dbReference type="ChEBI" id="CHEBI:29101"/>
        <dbReference type="ChEBI" id="CHEBI:29103"/>
        <dbReference type="ChEBI" id="CHEBI:29108"/>
    </reaction>
</comment>
<dbReference type="GO" id="GO:0005886">
    <property type="term" value="C:plasma membrane"/>
    <property type="evidence" value="ECO:0007669"/>
    <property type="project" value="TreeGrafter"/>
</dbReference>
<keyword evidence="4" id="KW-0406">Ion transport</keyword>
<dbReference type="OMA" id="AWIFQFH"/>
<feature type="transmembrane region" description="Helical" evidence="9">
    <location>
        <begin position="96"/>
        <end position="119"/>
    </location>
</feature>
<protein>
    <recommendedName>
        <fullName evidence="10">Sodium/calcium exchanger membrane region domain-containing protein</fullName>
    </recommendedName>
</protein>
<reference evidence="11" key="2">
    <citation type="submission" date="2025-09" db="UniProtKB">
        <authorList>
            <consortium name="Ensembl"/>
        </authorList>
    </citation>
    <scope>IDENTIFICATION</scope>
</reference>
<dbReference type="GO" id="GO:0008273">
    <property type="term" value="F:calcium, potassium:sodium antiporter activity"/>
    <property type="evidence" value="ECO:0007669"/>
    <property type="project" value="TreeGrafter"/>
</dbReference>
<keyword evidence="5 9" id="KW-0812">Transmembrane</keyword>
<keyword evidence="12" id="KW-1185">Reference proteome</keyword>
<organism evidence="11 12">
    <name type="scientific">Salmo trutta</name>
    <name type="common">Brown trout</name>
    <dbReference type="NCBI Taxonomy" id="8032"/>
    <lineage>
        <taxon>Eukaryota</taxon>
        <taxon>Metazoa</taxon>
        <taxon>Chordata</taxon>
        <taxon>Craniata</taxon>
        <taxon>Vertebrata</taxon>
        <taxon>Euteleostomi</taxon>
        <taxon>Actinopterygii</taxon>
        <taxon>Neopterygii</taxon>
        <taxon>Teleostei</taxon>
        <taxon>Protacanthopterygii</taxon>
        <taxon>Salmoniformes</taxon>
        <taxon>Salmonidae</taxon>
        <taxon>Salmoninae</taxon>
        <taxon>Salmo</taxon>
    </lineage>
</organism>
<evidence type="ECO:0000256" key="8">
    <source>
        <dbReference type="ARBA" id="ARBA00033627"/>
    </source>
</evidence>
<keyword evidence="4" id="KW-0109">Calcium transport</keyword>
<dbReference type="GeneTree" id="ENSGT01030000234532"/>
<evidence type="ECO:0000256" key="4">
    <source>
        <dbReference type="ARBA" id="ARBA00022568"/>
    </source>
</evidence>
<comment type="subcellular location">
    <subcellularLocation>
        <location evidence="1">Membrane</location>
        <topology evidence="1">Multi-pass membrane protein</topology>
    </subcellularLocation>
</comment>
<evidence type="ECO:0000313" key="12">
    <source>
        <dbReference type="Proteomes" id="UP000472277"/>
    </source>
</evidence>
<dbReference type="PANTHER" id="PTHR10846">
    <property type="entry name" value="SODIUM/POTASSIUM/CALCIUM EXCHANGER"/>
    <property type="match status" value="1"/>
</dbReference>
<dbReference type="GO" id="GO:0005262">
    <property type="term" value="F:calcium channel activity"/>
    <property type="evidence" value="ECO:0007669"/>
    <property type="project" value="TreeGrafter"/>
</dbReference>
<accession>A0A674D8S6</accession>
<dbReference type="Ensembl" id="ENSSTUT00000098435.1">
    <property type="protein sequence ID" value="ENSSTUP00000092412.1"/>
    <property type="gene ID" value="ENSSTUG00000040728.1"/>
</dbReference>
<keyword evidence="7 9" id="KW-0472">Membrane</keyword>
<feature type="domain" description="Sodium/calcium exchanger membrane region" evidence="10">
    <location>
        <begin position="100"/>
        <end position="219"/>
    </location>
</feature>
<evidence type="ECO:0000256" key="7">
    <source>
        <dbReference type="ARBA" id="ARBA00023136"/>
    </source>
</evidence>
<reference evidence="11" key="1">
    <citation type="submission" date="2025-08" db="UniProtKB">
        <authorList>
            <consortium name="Ensembl"/>
        </authorList>
    </citation>
    <scope>IDENTIFICATION</scope>
</reference>
<keyword evidence="6 9" id="KW-1133">Transmembrane helix</keyword>
<dbReference type="PANTHER" id="PTHR10846:SF28">
    <property type="entry name" value="SODIUM_POTASSIUM_CALCIUM EXCHANGER 3-LIKE ISOFORM X1"/>
    <property type="match status" value="1"/>
</dbReference>
<evidence type="ECO:0000256" key="1">
    <source>
        <dbReference type="ARBA" id="ARBA00004141"/>
    </source>
</evidence>
<evidence type="ECO:0000259" key="10">
    <source>
        <dbReference type="Pfam" id="PF01699"/>
    </source>
</evidence>
<comment type="similarity">
    <text evidence="2">Belongs to the Ca(2+):cation antiporter (CaCA) (TC 2.A.19) family. SLC24A subfamily.</text>
</comment>